<reference evidence="1" key="1">
    <citation type="submission" date="2018-02" db="EMBL/GenBank/DDBJ databases">
        <title>Rhizophora mucronata_Transcriptome.</title>
        <authorList>
            <person name="Meera S.P."/>
            <person name="Sreeshan A."/>
            <person name="Augustine A."/>
        </authorList>
    </citation>
    <scope>NUCLEOTIDE SEQUENCE</scope>
    <source>
        <tissue evidence="1">Leaf</tissue>
    </source>
</reference>
<evidence type="ECO:0000313" key="1">
    <source>
        <dbReference type="EMBL" id="MBX64449.1"/>
    </source>
</evidence>
<proteinExistence type="predicted"/>
<sequence length="48" mass="5707">MQLNHPTKHKLIHKSRWIKNHFSAQLVVLNYLNEMHAPIYVLGIPVYL</sequence>
<dbReference type="AlphaFoldDB" id="A0A2P2QC00"/>
<name>A0A2P2QC00_RHIMU</name>
<protein>
    <submittedName>
        <fullName evidence="1">Uncharacterized protein</fullName>
    </submittedName>
</protein>
<organism evidence="1">
    <name type="scientific">Rhizophora mucronata</name>
    <name type="common">Asiatic mangrove</name>
    <dbReference type="NCBI Taxonomy" id="61149"/>
    <lineage>
        <taxon>Eukaryota</taxon>
        <taxon>Viridiplantae</taxon>
        <taxon>Streptophyta</taxon>
        <taxon>Embryophyta</taxon>
        <taxon>Tracheophyta</taxon>
        <taxon>Spermatophyta</taxon>
        <taxon>Magnoliopsida</taxon>
        <taxon>eudicotyledons</taxon>
        <taxon>Gunneridae</taxon>
        <taxon>Pentapetalae</taxon>
        <taxon>rosids</taxon>
        <taxon>fabids</taxon>
        <taxon>Malpighiales</taxon>
        <taxon>Rhizophoraceae</taxon>
        <taxon>Rhizophora</taxon>
    </lineage>
</organism>
<accession>A0A2P2QC00</accession>
<dbReference type="EMBL" id="GGEC01083965">
    <property type="protein sequence ID" value="MBX64449.1"/>
    <property type="molecule type" value="Transcribed_RNA"/>
</dbReference>